<keyword evidence="2" id="KW-1185">Reference proteome</keyword>
<comment type="caution">
    <text evidence="1">The sequence shown here is derived from an EMBL/GenBank/DDBJ whole genome shotgun (WGS) entry which is preliminary data.</text>
</comment>
<evidence type="ECO:0008006" key="3">
    <source>
        <dbReference type="Google" id="ProtNLM"/>
    </source>
</evidence>
<proteinExistence type="predicted"/>
<dbReference type="Proteomes" id="UP001596356">
    <property type="component" value="Unassembled WGS sequence"/>
</dbReference>
<evidence type="ECO:0000313" key="2">
    <source>
        <dbReference type="Proteomes" id="UP001596356"/>
    </source>
</evidence>
<dbReference type="EMBL" id="JBHSWJ010000002">
    <property type="protein sequence ID" value="MFC6714505.1"/>
    <property type="molecule type" value="Genomic_DNA"/>
</dbReference>
<reference evidence="2" key="1">
    <citation type="journal article" date="2019" name="Int. J. Syst. Evol. Microbiol.">
        <title>The Global Catalogue of Microorganisms (GCM) 10K type strain sequencing project: providing services to taxonomists for standard genome sequencing and annotation.</title>
        <authorList>
            <consortium name="The Broad Institute Genomics Platform"/>
            <consortium name="The Broad Institute Genome Sequencing Center for Infectious Disease"/>
            <person name="Wu L."/>
            <person name="Ma J."/>
        </authorList>
    </citation>
    <scope>NUCLEOTIDE SEQUENCE [LARGE SCALE GENOMIC DNA]</scope>
    <source>
        <strain evidence="2">NBRC 106593</strain>
    </source>
</reference>
<gene>
    <name evidence="1" type="ORF">ACFQBT_12035</name>
</gene>
<accession>A0ABW2AUE3</accession>
<dbReference type="PROSITE" id="PS51257">
    <property type="entry name" value="PROKAR_LIPOPROTEIN"/>
    <property type="match status" value="1"/>
</dbReference>
<sequence>MPRPPVTRRGLLGAAGVMALTGGLTACSIRLESDAPAIPGIPTQGPPADTSALQATVRSRESALSLLRQPSKGLQTALKPAYSTQLTRLQAVMASAGMPEATPSTTTPTTSTVGFETFIRGELSAATFARIAGVATTYLSMLASVSALDAAVALSPQGLASAGPAPAWPTAAVPSAVAVGLLPAVREAVYGLEVIAAKTALTGRALVTGTLHTMYPIRAQLEAVAGDAAPPLHSTYLLDPEPRTDQARTTLGRRLLTAVVAACADQAVATKGSADQVGALLQVWGTVLTTSWTWGVAPVAFPGLTG</sequence>
<organism evidence="1 2">
    <name type="scientific">Branchiibius cervicis</name>
    <dbReference type="NCBI Taxonomy" id="908252"/>
    <lineage>
        <taxon>Bacteria</taxon>
        <taxon>Bacillati</taxon>
        <taxon>Actinomycetota</taxon>
        <taxon>Actinomycetes</taxon>
        <taxon>Micrococcales</taxon>
        <taxon>Dermacoccaceae</taxon>
        <taxon>Branchiibius</taxon>
    </lineage>
</organism>
<dbReference type="RefSeq" id="WP_377822963.1">
    <property type="nucleotide sequence ID" value="NZ_JBHSWJ010000002.1"/>
</dbReference>
<evidence type="ECO:0000313" key="1">
    <source>
        <dbReference type="EMBL" id="MFC6714505.1"/>
    </source>
</evidence>
<dbReference type="PROSITE" id="PS51318">
    <property type="entry name" value="TAT"/>
    <property type="match status" value="1"/>
</dbReference>
<dbReference type="InterPro" id="IPR006311">
    <property type="entry name" value="TAT_signal"/>
</dbReference>
<name>A0ABW2AUE3_9MICO</name>
<protein>
    <recommendedName>
        <fullName evidence="3">DUF4439 domain-containing protein</fullName>
    </recommendedName>
</protein>